<feature type="region of interest" description="Disordered" evidence="1">
    <location>
        <begin position="55"/>
        <end position="74"/>
    </location>
</feature>
<name>A0A7D9HW06_PARCT</name>
<accession>A0A7D9HW06</accession>
<protein>
    <submittedName>
        <fullName evidence="2">Uncharacterized protein</fullName>
    </submittedName>
</protein>
<dbReference type="AlphaFoldDB" id="A0A7D9HW06"/>
<keyword evidence="3" id="KW-1185">Reference proteome</keyword>
<organism evidence="2 3">
    <name type="scientific">Paramuricea clavata</name>
    <name type="common">Red gorgonian</name>
    <name type="synonym">Violescent sea-whip</name>
    <dbReference type="NCBI Taxonomy" id="317549"/>
    <lineage>
        <taxon>Eukaryota</taxon>
        <taxon>Metazoa</taxon>
        <taxon>Cnidaria</taxon>
        <taxon>Anthozoa</taxon>
        <taxon>Octocorallia</taxon>
        <taxon>Malacalcyonacea</taxon>
        <taxon>Plexauridae</taxon>
        <taxon>Paramuricea</taxon>
    </lineage>
</organism>
<proteinExistence type="predicted"/>
<evidence type="ECO:0000313" key="3">
    <source>
        <dbReference type="Proteomes" id="UP001152795"/>
    </source>
</evidence>
<evidence type="ECO:0000313" key="2">
    <source>
        <dbReference type="EMBL" id="CAB3994151.1"/>
    </source>
</evidence>
<reference evidence="2" key="1">
    <citation type="submission" date="2020-04" db="EMBL/GenBank/DDBJ databases">
        <authorList>
            <person name="Alioto T."/>
            <person name="Alioto T."/>
            <person name="Gomez Garrido J."/>
        </authorList>
    </citation>
    <scope>NUCLEOTIDE SEQUENCE</scope>
    <source>
        <strain evidence="2">A484AB</strain>
    </source>
</reference>
<sequence length="217" mass="25477">MASELSRLRNENDLLQRNVTVLRDENNLLRDTSEVLSIELEERKVKPKVWADLSQGTCPETQNNPQSEGYSPPTYSQPYIKSKDWRNYLRLVNRVTTSQIVRPIARVDITKSLQDANSEGQGNSFINQPGTGDDSIHPCDPTHDHDQHYPIPTRITLRTSSTNRWRRKSSQSLKSKQANRGTSKWANRDKFRSRPTYHQIDWLKDKHERKNWYSYYY</sequence>
<feature type="region of interest" description="Disordered" evidence="1">
    <location>
        <begin position="161"/>
        <end position="190"/>
    </location>
</feature>
<dbReference type="EMBL" id="CACRXK020002402">
    <property type="protein sequence ID" value="CAB3994151.1"/>
    <property type="molecule type" value="Genomic_DNA"/>
</dbReference>
<comment type="caution">
    <text evidence="2">The sequence shown here is derived from an EMBL/GenBank/DDBJ whole genome shotgun (WGS) entry which is preliminary data.</text>
</comment>
<gene>
    <name evidence="2" type="ORF">PACLA_8A022181</name>
</gene>
<dbReference type="Proteomes" id="UP001152795">
    <property type="component" value="Unassembled WGS sequence"/>
</dbReference>
<evidence type="ECO:0000256" key="1">
    <source>
        <dbReference type="SAM" id="MobiDB-lite"/>
    </source>
</evidence>